<accession>A0A5C0B3D2</accession>
<dbReference type="AlphaFoldDB" id="A0A5C0B3D2"/>
<dbReference type="KEGG" id="pacr:FXN63_16575"/>
<protein>
    <submittedName>
        <fullName evidence="1">Uncharacterized protein</fullName>
    </submittedName>
</protein>
<evidence type="ECO:0000313" key="1">
    <source>
        <dbReference type="EMBL" id="QEI07281.1"/>
    </source>
</evidence>
<evidence type="ECO:0000313" key="2">
    <source>
        <dbReference type="Proteomes" id="UP000325161"/>
    </source>
</evidence>
<name>A0A5C0B3D2_9BURK</name>
<reference evidence="1 2" key="1">
    <citation type="submission" date="2019-08" db="EMBL/GenBank/DDBJ databases">
        <title>Amphibian skin-associated Pigmentiphaga: genome sequence and occurrence across geography and hosts.</title>
        <authorList>
            <person name="Bletz M.C."/>
            <person name="Bunk B."/>
            <person name="Sproeer C."/>
            <person name="Biwer P."/>
            <person name="Reiter S."/>
            <person name="Rabemananjara F.C.E."/>
            <person name="Schulz S."/>
            <person name="Overmann J."/>
            <person name="Vences M."/>
        </authorList>
    </citation>
    <scope>NUCLEOTIDE SEQUENCE [LARGE SCALE GENOMIC DNA]</scope>
    <source>
        <strain evidence="1 2">Mada1488</strain>
    </source>
</reference>
<gene>
    <name evidence="1" type="ORF">FXN63_16575</name>
</gene>
<keyword evidence="2" id="KW-1185">Reference proteome</keyword>
<dbReference type="RefSeq" id="WP_148816328.1">
    <property type="nucleotide sequence ID" value="NZ_CP043046.1"/>
</dbReference>
<sequence>MRLRDPALEFLASLPQFHLSKHGDYVIHLGSGTVVRRVVNPVDGPQLNLRWPGQSADVQVEVPVDTYVRYQQYEAERLGHPTGENPSLLEGLLRELGIVDPPARQ</sequence>
<dbReference type="EMBL" id="CP043046">
    <property type="protein sequence ID" value="QEI07281.1"/>
    <property type="molecule type" value="Genomic_DNA"/>
</dbReference>
<dbReference type="OrthoDB" id="9106826at2"/>
<proteinExistence type="predicted"/>
<dbReference type="Proteomes" id="UP000325161">
    <property type="component" value="Chromosome"/>
</dbReference>
<organism evidence="1 2">
    <name type="scientific">Pigmentiphaga aceris</name>
    <dbReference type="NCBI Taxonomy" id="1940612"/>
    <lineage>
        <taxon>Bacteria</taxon>
        <taxon>Pseudomonadati</taxon>
        <taxon>Pseudomonadota</taxon>
        <taxon>Betaproteobacteria</taxon>
        <taxon>Burkholderiales</taxon>
        <taxon>Alcaligenaceae</taxon>
        <taxon>Pigmentiphaga</taxon>
    </lineage>
</organism>